<dbReference type="GO" id="GO:0043041">
    <property type="term" value="P:amino acid activation for nonribosomal peptide biosynthetic process"/>
    <property type="evidence" value="ECO:0007669"/>
    <property type="project" value="TreeGrafter"/>
</dbReference>
<accession>A0A094J270</accession>
<dbReference type="EMBL" id="JPZO01000183">
    <property type="protein sequence ID" value="KFZ32154.1"/>
    <property type="molecule type" value="Genomic_DNA"/>
</dbReference>
<dbReference type="GO" id="GO:0031177">
    <property type="term" value="F:phosphopantetheine binding"/>
    <property type="evidence" value="ECO:0007669"/>
    <property type="project" value="TreeGrafter"/>
</dbReference>
<proteinExistence type="predicted"/>
<dbReference type="PANTHER" id="PTHR45527:SF1">
    <property type="entry name" value="FATTY ACID SYNTHASE"/>
    <property type="match status" value="1"/>
</dbReference>
<dbReference type="SUPFAM" id="SSF56801">
    <property type="entry name" value="Acetyl-CoA synthetase-like"/>
    <property type="match status" value="1"/>
</dbReference>
<dbReference type="InterPro" id="IPR045851">
    <property type="entry name" value="AMP-bd_C_sf"/>
</dbReference>
<dbReference type="AlphaFoldDB" id="A0A094J270"/>
<dbReference type="PANTHER" id="PTHR45527">
    <property type="entry name" value="NONRIBOSOMAL PEPTIDE SYNTHETASE"/>
    <property type="match status" value="1"/>
</dbReference>
<dbReference type="GO" id="GO:0005737">
    <property type="term" value="C:cytoplasm"/>
    <property type="evidence" value="ECO:0007669"/>
    <property type="project" value="TreeGrafter"/>
</dbReference>
<protein>
    <submittedName>
        <fullName evidence="1">Uncharacterized protein</fullName>
    </submittedName>
</protein>
<organism evidence="1">
    <name type="scientific">Anoxybacillus flavithermus</name>
    <dbReference type="NCBI Taxonomy" id="33934"/>
    <lineage>
        <taxon>Bacteria</taxon>
        <taxon>Bacillati</taxon>
        <taxon>Bacillota</taxon>
        <taxon>Bacilli</taxon>
        <taxon>Bacillales</taxon>
        <taxon>Anoxybacillaceae</taxon>
        <taxon>Anoxybacillus</taxon>
    </lineage>
</organism>
<dbReference type="Gene3D" id="3.30.300.30">
    <property type="match status" value="1"/>
</dbReference>
<dbReference type="GO" id="GO:0044550">
    <property type="term" value="P:secondary metabolite biosynthetic process"/>
    <property type="evidence" value="ECO:0007669"/>
    <property type="project" value="TreeGrafter"/>
</dbReference>
<sequence>MERNIIKQGIMRKIKDGNIEFIGRKDYQVQINGIRVELGEIEDIILKEIKEINMVKVLYETINFIAFIKRKKQSYPTI</sequence>
<reference evidence="1" key="1">
    <citation type="submission" date="2014-08" db="EMBL/GenBank/DDBJ databases">
        <title>Fullgenome sequencing of Anoxybacillus sp.25 isolate from Garga hot-spring Russia.</title>
        <authorList>
            <person name="Rozanov A.S."/>
            <person name="Kotenko A.V."/>
            <person name="Malup T.K."/>
            <person name="Peltek S.E."/>
        </authorList>
    </citation>
    <scope>NUCLEOTIDE SEQUENCE [LARGE SCALE GENOMIC DNA]</scope>
    <source>
        <strain evidence="1">25</strain>
    </source>
</reference>
<evidence type="ECO:0000313" key="1">
    <source>
        <dbReference type="EMBL" id="KFZ32154.1"/>
    </source>
</evidence>
<gene>
    <name evidence="1" type="ORF">JS44_16315</name>
</gene>
<name>A0A094J270_9BACL</name>
<comment type="caution">
    <text evidence="1">The sequence shown here is derived from an EMBL/GenBank/DDBJ whole genome shotgun (WGS) entry which is preliminary data.</text>
</comment>